<keyword evidence="5" id="KW-0479">Metal-binding</keyword>
<reference evidence="12" key="1">
    <citation type="submission" date="2023-01" db="EMBL/GenBank/DDBJ databases">
        <title>Oxazolidinone resistance genes in florfenicol resistant enterococci from beef cattle and veal calves at slaughter.</title>
        <authorList>
            <person name="Biggel M."/>
        </authorList>
    </citation>
    <scope>NUCLEOTIDE SEQUENCE</scope>
    <source>
        <strain evidence="12">K204-1</strain>
    </source>
</reference>
<dbReference type="Gene3D" id="3.90.1150.10">
    <property type="entry name" value="Aspartate Aminotransferase, domain 1"/>
    <property type="match status" value="1"/>
</dbReference>
<dbReference type="PANTHER" id="PTHR11601:SF34">
    <property type="entry name" value="CYSTEINE DESULFURASE"/>
    <property type="match status" value="1"/>
</dbReference>
<dbReference type="EC" id="2.8.1.7" evidence="3"/>
<comment type="similarity">
    <text evidence="2">Belongs to the class-V pyridoxal-phosphate-dependent aminotransferase family. NifS/IscS subfamily.</text>
</comment>
<dbReference type="InterPro" id="IPR000192">
    <property type="entry name" value="Aminotrans_V_dom"/>
</dbReference>
<evidence type="ECO:0000256" key="10">
    <source>
        <dbReference type="RuleBase" id="RU004504"/>
    </source>
</evidence>
<dbReference type="InterPro" id="IPR015422">
    <property type="entry name" value="PyrdxlP-dep_Trfase_small"/>
</dbReference>
<sequence>MKRVYLDHSATTPVHPSVIETMVKSLTEDYGNPSSIHAFGRSAHARLEKSREQIAQQIGAKVDEIFFTSGGTESNNWAFYQLKHASVSRPHLITTKVEHPSVLHTAEFYEQAGIEVTYLEVDRHGNISIEALKNALRPETVLVSIMMVNNEVGVRYPIREIGQLLHDHPAKFHTDAVQALGHEVINVQELGVDFLSATAHKLNGPKGVGLFYARTGTPLHAMLHGGEQELKRRPGTENLPGIMGFTQALTRLNPTIQMDNQTRYQKFQETIITALSEARVAFHVNGAKAPKSPHILNLHLEGIPSQQILMQLDLQGFAISVGSACTAGNIEPSHVLTAMYGEGHPAINESVRISFGEGVTEEDVEHFAAALVKICRKRQQID</sequence>
<dbReference type="InterPro" id="IPR015421">
    <property type="entry name" value="PyrdxlP-dep_Trfase_major"/>
</dbReference>
<evidence type="ECO:0000259" key="11">
    <source>
        <dbReference type="Pfam" id="PF00266"/>
    </source>
</evidence>
<dbReference type="GO" id="GO:0051536">
    <property type="term" value="F:iron-sulfur cluster binding"/>
    <property type="evidence" value="ECO:0007669"/>
    <property type="project" value="UniProtKB-KW"/>
</dbReference>
<keyword evidence="4" id="KW-0808">Transferase</keyword>
<protein>
    <recommendedName>
        <fullName evidence="3">cysteine desulfurase</fullName>
        <ecNumber evidence="3">2.8.1.7</ecNumber>
    </recommendedName>
</protein>
<evidence type="ECO:0000256" key="8">
    <source>
        <dbReference type="ARBA" id="ARBA00023014"/>
    </source>
</evidence>
<evidence type="ECO:0000256" key="3">
    <source>
        <dbReference type="ARBA" id="ARBA00012239"/>
    </source>
</evidence>
<evidence type="ECO:0000256" key="6">
    <source>
        <dbReference type="ARBA" id="ARBA00022898"/>
    </source>
</evidence>
<dbReference type="GO" id="GO:0046872">
    <property type="term" value="F:metal ion binding"/>
    <property type="evidence" value="ECO:0007669"/>
    <property type="project" value="UniProtKB-KW"/>
</dbReference>
<accession>A0AAF0BFA6</accession>
<comment type="cofactor">
    <cofactor evidence="1 10">
        <name>pyridoxal 5'-phosphate</name>
        <dbReference type="ChEBI" id="CHEBI:597326"/>
    </cofactor>
</comment>
<dbReference type="Gene3D" id="3.40.640.10">
    <property type="entry name" value="Type I PLP-dependent aspartate aminotransferase-like (Major domain)"/>
    <property type="match status" value="1"/>
</dbReference>
<dbReference type="EMBL" id="CP116507">
    <property type="protein sequence ID" value="WCG21829.1"/>
    <property type="molecule type" value="Genomic_DNA"/>
</dbReference>
<name>A0AAF0BFA6_9ENTE</name>
<dbReference type="InterPro" id="IPR015424">
    <property type="entry name" value="PyrdxlP-dep_Trfase"/>
</dbReference>
<evidence type="ECO:0000256" key="4">
    <source>
        <dbReference type="ARBA" id="ARBA00022679"/>
    </source>
</evidence>
<feature type="domain" description="Aminotransferase class V" evidence="11">
    <location>
        <begin position="4"/>
        <end position="367"/>
    </location>
</feature>
<dbReference type="Gene3D" id="1.10.260.50">
    <property type="match status" value="1"/>
</dbReference>
<dbReference type="SUPFAM" id="SSF53383">
    <property type="entry name" value="PLP-dependent transferases"/>
    <property type="match status" value="1"/>
</dbReference>
<keyword evidence="7" id="KW-0408">Iron</keyword>
<evidence type="ECO:0000256" key="2">
    <source>
        <dbReference type="ARBA" id="ARBA00006490"/>
    </source>
</evidence>
<dbReference type="Pfam" id="PF00266">
    <property type="entry name" value="Aminotran_5"/>
    <property type="match status" value="1"/>
</dbReference>
<evidence type="ECO:0000313" key="12">
    <source>
        <dbReference type="EMBL" id="WCG21829.1"/>
    </source>
</evidence>
<dbReference type="PIRSF" id="PIRSF005572">
    <property type="entry name" value="NifS"/>
    <property type="match status" value="1"/>
</dbReference>
<dbReference type="AlphaFoldDB" id="A0AAF0BFA6"/>
<evidence type="ECO:0000256" key="5">
    <source>
        <dbReference type="ARBA" id="ARBA00022723"/>
    </source>
</evidence>
<proteinExistence type="inferred from homology"/>
<evidence type="ECO:0000313" key="13">
    <source>
        <dbReference type="Proteomes" id="UP001179600"/>
    </source>
</evidence>
<comment type="catalytic activity">
    <reaction evidence="9">
        <text>(sulfur carrier)-H + L-cysteine = (sulfur carrier)-SH + L-alanine</text>
        <dbReference type="Rhea" id="RHEA:43892"/>
        <dbReference type="Rhea" id="RHEA-COMP:14737"/>
        <dbReference type="Rhea" id="RHEA-COMP:14739"/>
        <dbReference type="ChEBI" id="CHEBI:29917"/>
        <dbReference type="ChEBI" id="CHEBI:35235"/>
        <dbReference type="ChEBI" id="CHEBI:57972"/>
        <dbReference type="ChEBI" id="CHEBI:64428"/>
        <dbReference type="EC" id="2.8.1.7"/>
    </reaction>
</comment>
<keyword evidence="8" id="KW-0411">Iron-sulfur</keyword>
<keyword evidence="6" id="KW-0663">Pyridoxal phosphate</keyword>
<dbReference type="Proteomes" id="UP001179600">
    <property type="component" value="Chromosome"/>
</dbReference>
<dbReference type="InterPro" id="IPR020578">
    <property type="entry name" value="Aminotrans_V_PyrdxlP_BS"/>
</dbReference>
<dbReference type="GO" id="GO:0031071">
    <property type="term" value="F:cysteine desulfurase activity"/>
    <property type="evidence" value="ECO:0007669"/>
    <property type="project" value="UniProtKB-EC"/>
</dbReference>
<gene>
    <name evidence="12" type="ORF">PML95_05315</name>
</gene>
<dbReference type="InterPro" id="IPR016454">
    <property type="entry name" value="Cysteine_dSase"/>
</dbReference>
<dbReference type="PROSITE" id="PS00595">
    <property type="entry name" value="AA_TRANSFER_CLASS_5"/>
    <property type="match status" value="1"/>
</dbReference>
<dbReference type="PANTHER" id="PTHR11601">
    <property type="entry name" value="CYSTEINE DESULFURYLASE FAMILY MEMBER"/>
    <property type="match status" value="1"/>
</dbReference>
<organism evidence="12 13">
    <name type="scientific">Vagococcus lutrae</name>
    <dbReference type="NCBI Taxonomy" id="81947"/>
    <lineage>
        <taxon>Bacteria</taxon>
        <taxon>Bacillati</taxon>
        <taxon>Bacillota</taxon>
        <taxon>Bacilli</taxon>
        <taxon>Lactobacillales</taxon>
        <taxon>Enterococcaceae</taxon>
        <taxon>Vagococcus</taxon>
    </lineage>
</organism>
<evidence type="ECO:0000256" key="7">
    <source>
        <dbReference type="ARBA" id="ARBA00023004"/>
    </source>
</evidence>
<evidence type="ECO:0000256" key="1">
    <source>
        <dbReference type="ARBA" id="ARBA00001933"/>
    </source>
</evidence>
<dbReference type="RefSeq" id="WP_272162984.1">
    <property type="nucleotide sequence ID" value="NZ_CP116507.1"/>
</dbReference>
<evidence type="ECO:0000256" key="9">
    <source>
        <dbReference type="ARBA" id="ARBA00050776"/>
    </source>
</evidence>